<dbReference type="EMBL" id="MT631594">
    <property type="protein sequence ID" value="QNO54828.1"/>
    <property type="molecule type" value="Genomic_DNA"/>
</dbReference>
<protein>
    <recommendedName>
        <fullName evidence="2">Methanogenesis marker 7 protein</fullName>
    </recommendedName>
</protein>
<dbReference type="InterPro" id="IPR026327">
    <property type="entry name" value="Me_CoM_Rdtase_prot-C-like"/>
</dbReference>
<reference evidence="1" key="1">
    <citation type="submission" date="2020-06" db="EMBL/GenBank/DDBJ databases">
        <title>Unique genomic features of the anaerobic methanotrophic archaea.</title>
        <authorList>
            <person name="Chadwick G.L."/>
            <person name="Skennerton C.T."/>
            <person name="Laso-Perez R."/>
            <person name="Leu A.O."/>
            <person name="Speth D.R."/>
            <person name="Yu H."/>
            <person name="Morgan-Lang C."/>
            <person name="Hatzenpichler R."/>
            <person name="Goudeau D."/>
            <person name="Malmstrom R."/>
            <person name="Brazelton W.J."/>
            <person name="Woyke T."/>
            <person name="Hallam S.J."/>
            <person name="Tyson G.W."/>
            <person name="Wegener G."/>
            <person name="Boetius A."/>
            <person name="Orphan V."/>
        </authorList>
    </citation>
    <scope>NUCLEOTIDE SEQUENCE</scope>
</reference>
<gene>
    <name evidence="1" type="ORF">ENONAMDD_00019</name>
</gene>
<sequence>MYKIMMFEGGVYKFYELKELVGDLGGFILQESVMQTETMMHLAFPEEDEREIRNKIKELGGKFKELPLAGTEIIIVVPSLGKHHAVDPMCDIAEFLRRSGAITNMMGLARGVGRRIAQMTTQEKKIIEEFDAAVFIFGTFEECIEEKVELCKNIDIPYIIVGGPSDMELEHYVGGVGRKTARMRSKDEIDRLYDVASELGRALAEKRLDIEEDPIAASPLFIKDMVEKTILPKIGEELPNVIQLDGLRVKIEEEDIEKIKEIEIGNKKLSEICEIKKSLYTGYLLEIKSEAVTGALF</sequence>
<evidence type="ECO:0000313" key="1">
    <source>
        <dbReference type="EMBL" id="QNO54828.1"/>
    </source>
</evidence>
<organism evidence="1">
    <name type="scientific">Candidatus Methanophaga sp. ANME-1 ERB7</name>
    <dbReference type="NCBI Taxonomy" id="2759913"/>
    <lineage>
        <taxon>Archaea</taxon>
        <taxon>Methanobacteriati</taxon>
        <taxon>Methanobacteriota</taxon>
        <taxon>Stenosarchaea group</taxon>
        <taxon>Methanomicrobia</taxon>
        <taxon>Candidatus Methanophagales</taxon>
        <taxon>Candidatus Methanophagaceae</taxon>
        <taxon>Candidatus Methanophaga</taxon>
    </lineage>
</organism>
<name>A0A7G9Z3J4_9EURY</name>
<proteinExistence type="predicted"/>
<dbReference type="Pfam" id="PF04609">
    <property type="entry name" value="MCR_C"/>
    <property type="match status" value="1"/>
</dbReference>
<dbReference type="PIRSF" id="PIRSF019164">
    <property type="entry name" value="UCP019164"/>
    <property type="match status" value="1"/>
</dbReference>
<evidence type="ECO:0008006" key="2">
    <source>
        <dbReference type="Google" id="ProtNLM"/>
    </source>
</evidence>
<dbReference type="AlphaFoldDB" id="A0A7G9Z3J4"/>
<dbReference type="InterPro" id="IPR011312">
    <property type="entry name" value="Menthan_mark_7"/>
</dbReference>
<accession>A0A7G9Z3J4</accession>